<dbReference type="PANTHER" id="PTHR12271">
    <property type="entry name" value="POLY A POLYMERASE CID PAP -RELATED"/>
    <property type="match status" value="1"/>
</dbReference>
<evidence type="ECO:0000259" key="2">
    <source>
        <dbReference type="Pfam" id="PF22600"/>
    </source>
</evidence>
<reference evidence="3" key="1">
    <citation type="journal article" date="2013" name="Genetics">
        <title>The draft genome and transcriptome of Panagrellus redivivus are shaped by the harsh demands of a free-living lifestyle.</title>
        <authorList>
            <person name="Srinivasan J."/>
            <person name="Dillman A.R."/>
            <person name="Macchietto M.G."/>
            <person name="Heikkinen L."/>
            <person name="Lakso M."/>
            <person name="Fracchia K.M."/>
            <person name="Antoshechkin I."/>
            <person name="Mortazavi A."/>
            <person name="Wong G."/>
            <person name="Sternberg P.W."/>
        </authorList>
    </citation>
    <scope>NUCLEOTIDE SEQUENCE [LARGE SCALE GENOMIC DNA]</scope>
    <source>
        <strain evidence="3">MT8872</strain>
    </source>
</reference>
<accession>A0A7E4ZQL8</accession>
<dbReference type="Gene3D" id="1.10.1410.10">
    <property type="match status" value="1"/>
</dbReference>
<dbReference type="WBParaSite" id="Pan_g11578.t1">
    <property type="protein sequence ID" value="Pan_g11578.t1"/>
    <property type="gene ID" value="Pan_g11578"/>
</dbReference>
<organism evidence="3 4">
    <name type="scientific">Panagrellus redivivus</name>
    <name type="common">Microworm</name>
    <dbReference type="NCBI Taxonomy" id="6233"/>
    <lineage>
        <taxon>Eukaryota</taxon>
        <taxon>Metazoa</taxon>
        <taxon>Ecdysozoa</taxon>
        <taxon>Nematoda</taxon>
        <taxon>Chromadorea</taxon>
        <taxon>Rhabditida</taxon>
        <taxon>Tylenchina</taxon>
        <taxon>Panagrolaimomorpha</taxon>
        <taxon>Panagrolaimoidea</taxon>
        <taxon>Panagrolaimidae</taxon>
        <taxon>Panagrellus</taxon>
    </lineage>
</organism>
<dbReference type="GO" id="GO:0031123">
    <property type="term" value="P:RNA 3'-end processing"/>
    <property type="evidence" value="ECO:0007669"/>
    <property type="project" value="TreeGrafter"/>
</dbReference>
<sequence>MSFEMEVDVPDHHSSVSSSDSRTGRVVCDHCHSDFADVVALQSHAARCSVKAKKAVNARSVYLSGFKRSNDLQSAELRAALNVYGNVEKIIPDHAWHRYAIVQMKTVEEAKKLIQMEWLELGNQRIHIKAAQLKPIPGEFEPQEFTAPQIIAELGKHADTHIIEQLQAMKNAFGIDSESRDWRRSTITFLERLFGKFCSFKVTPQLFGSSISGFGTKYADIDINLTVAPPTEEVPTPMAPRDLLKAPLFELVDGVKATYEELMAIPKKSQLEFFSRIMQDRLYRSHCILSHIKDVTRAKHPLIKFATHSKLLCEMSYENDFSATKAEVLERFTSDKHHILHRIIFVLRLWAQTQDIYGPCRKQRQFYFKSYAFSLLFVAYLQQKKILGPVTVVGSNLMDGWAVDYVFPEFFVGDDDANIIAIIRGFFIFVAQEIPENSVISIRNATIQPFDAFFEANAADERITKGFKKSLLNIQDPLELSHNVCSGVSSDCMSLLKKKAMRALAKLKKAPQGHQIGAIFDLDESACLSIAGSRTDDPEFTFTVDLPKGTSGRLVSNAIDKLMEEVLQFERHEAEDVLPKRRRLNAGYGEAVYSTAAPVWLGRRKLKRELARRFPDVHSWQIEKLVTEALLEADDKARSHAAKNIALVRFSLTTRFDETTPTLTLTFTPSYGERPTYTDVFRFLKQFFTNDNGKLIVDVLRDSVPAMFQELKLTS</sequence>
<proteinExistence type="predicted"/>
<dbReference type="InterPro" id="IPR035979">
    <property type="entry name" value="RBD_domain_sf"/>
</dbReference>
<dbReference type="SUPFAM" id="SSF81631">
    <property type="entry name" value="PAP/OAS1 substrate-binding domain"/>
    <property type="match status" value="1"/>
</dbReference>
<evidence type="ECO:0000313" key="3">
    <source>
        <dbReference type="Proteomes" id="UP000492821"/>
    </source>
</evidence>
<feature type="region of interest" description="Disordered" evidence="1">
    <location>
        <begin position="1"/>
        <end position="22"/>
    </location>
</feature>
<dbReference type="AlphaFoldDB" id="A0A7E4ZQL8"/>
<dbReference type="PANTHER" id="PTHR12271:SF127">
    <property type="entry name" value="SPECKLE TARGETED PIP5K1A-REGULATED POLY(A) POLYMERASE"/>
    <property type="match status" value="1"/>
</dbReference>
<dbReference type="GO" id="GO:1990817">
    <property type="term" value="F:poly(A) RNA polymerase activity"/>
    <property type="evidence" value="ECO:0007669"/>
    <property type="project" value="TreeGrafter"/>
</dbReference>
<keyword evidence="3" id="KW-1185">Reference proteome</keyword>
<dbReference type="Proteomes" id="UP000492821">
    <property type="component" value="Unassembled WGS sequence"/>
</dbReference>
<dbReference type="SUPFAM" id="SSF54928">
    <property type="entry name" value="RNA-binding domain, RBD"/>
    <property type="match status" value="1"/>
</dbReference>
<protein>
    <submittedName>
        <fullName evidence="4">Polynucleotide adenylyltransferase</fullName>
    </submittedName>
</protein>
<evidence type="ECO:0000313" key="4">
    <source>
        <dbReference type="WBParaSite" id="Pan_g11578.t1"/>
    </source>
</evidence>
<reference evidence="4" key="2">
    <citation type="submission" date="2020-10" db="UniProtKB">
        <authorList>
            <consortium name="WormBaseParasite"/>
        </authorList>
    </citation>
    <scope>IDENTIFICATION</scope>
</reference>
<dbReference type="InterPro" id="IPR054708">
    <property type="entry name" value="MTPAP-like_central"/>
</dbReference>
<feature type="domain" description="Poly(A) RNA polymerase mitochondrial-like central palm" evidence="2">
    <location>
        <begin position="164"/>
        <end position="330"/>
    </location>
</feature>
<evidence type="ECO:0000256" key="1">
    <source>
        <dbReference type="SAM" id="MobiDB-lite"/>
    </source>
</evidence>
<dbReference type="Pfam" id="PF22600">
    <property type="entry name" value="MTPAP-like_central"/>
    <property type="match status" value="1"/>
</dbReference>
<name>A0A7E4ZQL8_PANRE</name>
<dbReference type="InterPro" id="IPR043519">
    <property type="entry name" value="NT_sf"/>
</dbReference>
<dbReference type="SUPFAM" id="SSF81301">
    <property type="entry name" value="Nucleotidyltransferase"/>
    <property type="match status" value="1"/>
</dbReference>
<dbReference type="Gene3D" id="3.30.70.330">
    <property type="match status" value="1"/>
</dbReference>
<dbReference type="Gene3D" id="3.30.460.10">
    <property type="entry name" value="Beta Polymerase, domain 2"/>
    <property type="match status" value="1"/>
</dbReference>
<dbReference type="InterPro" id="IPR012677">
    <property type="entry name" value="Nucleotide-bd_a/b_plait_sf"/>
</dbReference>
<dbReference type="GO" id="GO:0003676">
    <property type="term" value="F:nucleic acid binding"/>
    <property type="evidence" value="ECO:0007669"/>
    <property type="project" value="InterPro"/>
</dbReference>